<dbReference type="PANTHER" id="PTHR10395">
    <property type="entry name" value="URICASE AND TRANSTHYRETIN-RELATED"/>
    <property type="match status" value="1"/>
</dbReference>
<dbReference type="PROSITE" id="PS00769">
    <property type="entry name" value="TRANSTHYRETIN_2"/>
    <property type="match status" value="1"/>
</dbReference>
<comment type="similarity">
    <text evidence="3 8">Belongs to the transthyretin family. 5-hydroxyisourate hydrolase subfamily.</text>
</comment>
<name>A0A031K709_9SPHN</name>
<evidence type="ECO:0000256" key="5">
    <source>
        <dbReference type="ARBA" id="ARBA00022631"/>
    </source>
</evidence>
<evidence type="ECO:0000313" key="10">
    <source>
        <dbReference type="EMBL" id="AOR75432.1"/>
    </source>
</evidence>
<evidence type="ECO:0000256" key="2">
    <source>
        <dbReference type="ARBA" id="ARBA00002704"/>
    </source>
</evidence>
<dbReference type="EMBL" id="JFYZ01000001">
    <property type="protein sequence ID" value="EZP84362.1"/>
    <property type="molecule type" value="Genomic_DNA"/>
</dbReference>
<reference evidence="11 12" key="1">
    <citation type="submission" date="2014-03" db="EMBL/GenBank/DDBJ databases">
        <title>Whole genome sequence of Novosphingobium resinovorum KF1.</title>
        <authorList>
            <person name="Gan H.M."/>
            <person name="Gan H.Y."/>
            <person name="Chew T.H."/>
            <person name="Savka M.A."/>
        </authorList>
    </citation>
    <scope>NUCLEOTIDE SEQUENCE [LARGE SCALE GENOMIC DNA]</scope>
    <source>
        <strain evidence="11 12">KF1</strain>
    </source>
</reference>
<dbReference type="Pfam" id="PF00576">
    <property type="entry name" value="Transthyretin"/>
    <property type="match status" value="1"/>
</dbReference>
<evidence type="ECO:0000313" key="13">
    <source>
        <dbReference type="Proteomes" id="UP000094626"/>
    </source>
</evidence>
<dbReference type="OrthoDB" id="9792386at2"/>
<reference evidence="10" key="2">
    <citation type="submission" date="2016-08" db="EMBL/GenBank/DDBJ databases">
        <authorList>
            <person name="Seilhamer J.J."/>
        </authorList>
    </citation>
    <scope>NUCLEOTIDE SEQUENCE [LARGE SCALE GENOMIC DNA]</scope>
    <source>
        <strain evidence="10">SA1</strain>
    </source>
</reference>
<dbReference type="GO" id="GO:0006144">
    <property type="term" value="P:purine nucleobase metabolic process"/>
    <property type="evidence" value="ECO:0007669"/>
    <property type="project" value="UniProtKB-KW"/>
</dbReference>
<dbReference type="InterPro" id="IPR023419">
    <property type="entry name" value="Transthyretin_CS"/>
</dbReference>
<comment type="catalytic activity">
    <reaction evidence="1 8">
        <text>5-hydroxyisourate + H2O = 5-hydroxy-2-oxo-4-ureido-2,5-dihydro-1H-imidazole-5-carboxylate + H(+)</text>
        <dbReference type="Rhea" id="RHEA:23736"/>
        <dbReference type="ChEBI" id="CHEBI:15377"/>
        <dbReference type="ChEBI" id="CHEBI:15378"/>
        <dbReference type="ChEBI" id="CHEBI:18072"/>
        <dbReference type="ChEBI" id="CHEBI:58639"/>
        <dbReference type="EC" id="3.5.2.17"/>
    </reaction>
</comment>
<comment type="function">
    <text evidence="2">Catalyzes the hydrolysis of 5-hydroxyisourate (HIU) to 2-oxo-4-hydroxy-4-carboxy-5-ureidoimidazoline (OHCU).</text>
</comment>
<dbReference type="SUPFAM" id="SSF49472">
    <property type="entry name" value="Transthyretin (synonym: prealbumin)"/>
    <property type="match status" value="1"/>
</dbReference>
<dbReference type="Proteomes" id="UP000094626">
    <property type="component" value="Chromosome"/>
</dbReference>
<evidence type="ECO:0000256" key="1">
    <source>
        <dbReference type="ARBA" id="ARBA00001043"/>
    </source>
</evidence>
<reference evidence="13" key="3">
    <citation type="journal article" date="2017" name="J. Biotechnol.">
        <title>Complete genome sequence of Novosphingobium resinovorum SA1, a versatile xenobiotic-degrading bacterium capable of utilizing sulfanilic acid.</title>
        <authorList>
            <person name="Hegedus B."/>
            <person name="Kos P.B."/>
            <person name="Balint B."/>
            <person name="Maroti G."/>
            <person name="Gan H.M."/>
            <person name="Perei K."/>
            <person name="Rakhely G."/>
        </authorList>
    </citation>
    <scope>NUCLEOTIDE SEQUENCE [LARGE SCALE GENOMIC DNA]</scope>
    <source>
        <strain evidence="13">SA1</strain>
    </source>
</reference>
<dbReference type="PATRIC" id="fig|158500.4.peg.120"/>
<dbReference type="InterPro" id="IPR014306">
    <property type="entry name" value="Hydroxyisourate_hydrolase"/>
</dbReference>
<keyword evidence="6 8" id="KW-0378">Hydrolase</keyword>
<evidence type="ECO:0000256" key="8">
    <source>
        <dbReference type="RuleBase" id="RU361270"/>
    </source>
</evidence>
<dbReference type="InterPro" id="IPR000895">
    <property type="entry name" value="Transthyretin/HIU_hydrolase"/>
</dbReference>
<dbReference type="NCBIfam" id="TIGR02962">
    <property type="entry name" value="hdxy_isourate"/>
    <property type="match status" value="1"/>
</dbReference>
<feature type="domain" description="Transthyretin/hydroxyisourate hydrolase" evidence="9">
    <location>
        <begin position="4"/>
        <end position="109"/>
    </location>
</feature>
<dbReference type="InterPro" id="IPR036817">
    <property type="entry name" value="Transthyretin/HIU_hydrolase_sf"/>
</dbReference>
<comment type="subunit">
    <text evidence="4 8">Homotetramer.</text>
</comment>
<keyword evidence="5 8" id="KW-0659">Purine metabolism</keyword>
<dbReference type="RefSeq" id="WP_008832244.1">
    <property type="nucleotide sequence ID" value="NZ_BSFC01000011.1"/>
</dbReference>
<dbReference type="InterPro" id="IPR023416">
    <property type="entry name" value="Transthyretin/HIU_hydrolase_d"/>
</dbReference>
<dbReference type="EMBL" id="CP017075">
    <property type="protein sequence ID" value="AOR75432.1"/>
    <property type="molecule type" value="Genomic_DNA"/>
</dbReference>
<evidence type="ECO:0000256" key="6">
    <source>
        <dbReference type="ARBA" id="ARBA00022801"/>
    </source>
</evidence>
<proteinExistence type="inferred from homology"/>
<dbReference type="CDD" id="cd05822">
    <property type="entry name" value="TLP_HIUase"/>
    <property type="match status" value="1"/>
</dbReference>
<dbReference type="PRINTS" id="PR00189">
    <property type="entry name" value="TRNSTHYRETIN"/>
</dbReference>
<organism evidence="11 12">
    <name type="scientific">Novosphingobium resinovorum</name>
    <dbReference type="NCBI Taxonomy" id="158500"/>
    <lineage>
        <taxon>Bacteria</taxon>
        <taxon>Pseudomonadati</taxon>
        <taxon>Pseudomonadota</taxon>
        <taxon>Alphaproteobacteria</taxon>
        <taxon>Sphingomonadales</taxon>
        <taxon>Sphingomonadaceae</taxon>
        <taxon>Novosphingobium</taxon>
    </lineage>
</organism>
<accession>A0A031K709</accession>
<dbReference type="GO" id="GO:0033971">
    <property type="term" value="F:hydroxyisourate hydrolase activity"/>
    <property type="evidence" value="ECO:0007669"/>
    <property type="project" value="UniProtKB-EC"/>
</dbReference>
<keyword evidence="13" id="KW-1185">Reference proteome</keyword>
<dbReference type="KEGG" id="nre:BES08_00660"/>
<dbReference type="STRING" id="158500.BES08_00660"/>
<dbReference type="Proteomes" id="UP000024329">
    <property type="component" value="Unassembled WGS sequence"/>
</dbReference>
<feature type="binding site" evidence="7">
    <location>
        <position position="42"/>
    </location>
    <ligand>
        <name>substrate</name>
    </ligand>
</feature>
<gene>
    <name evidence="10" type="ORF">BES08_00660</name>
    <name evidence="11" type="ORF">BV97_00113</name>
</gene>
<dbReference type="PANTHER" id="PTHR10395:SF7">
    <property type="entry name" value="5-HYDROXYISOURATE HYDROLASE"/>
    <property type="match status" value="1"/>
</dbReference>
<sequence>MSSLSTHVLDTTHGAPATGISLCLETGSGTILFTGETNADGRCPGLPALPTGTYRLTFAVAAYFRGKGIKLPEPPFLDHVSIDFGIADPDAHYHVPLLVSPFGYSTYRGS</sequence>
<evidence type="ECO:0000256" key="3">
    <source>
        <dbReference type="ARBA" id="ARBA00009850"/>
    </source>
</evidence>
<dbReference type="EC" id="3.5.2.17" evidence="8"/>
<protein>
    <recommendedName>
        <fullName evidence="8">5-hydroxyisourate hydrolase</fullName>
        <shortName evidence="8">HIU hydrolase</shortName>
        <shortName evidence="8">HIUHase</shortName>
        <ecNumber evidence="8">3.5.2.17</ecNumber>
    </recommendedName>
</protein>
<evidence type="ECO:0000259" key="9">
    <source>
        <dbReference type="Pfam" id="PF00576"/>
    </source>
</evidence>
<dbReference type="AlphaFoldDB" id="A0A031K709"/>
<dbReference type="Gene3D" id="2.60.40.180">
    <property type="entry name" value="Transthyretin/hydroxyisourate hydrolase domain"/>
    <property type="match status" value="1"/>
</dbReference>
<feature type="binding site" evidence="7">
    <location>
        <position position="7"/>
    </location>
    <ligand>
        <name>substrate</name>
    </ligand>
</feature>
<feature type="binding site" evidence="7">
    <location>
        <position position="107"/>
    </location>
    <ligand>
        <name>substrate</name>
    </ligand>
</feature>
<evidence type="ECO:0000256" key="4">
    <source>
        <dbReference type="ARBA" id="ARBA00011881"/>
    </source>
</evidence>
<evidence type="ECO:0000313" key="11">
    <source>
        <dbReference type="EMBL" id="EZP84362.1"/>
    </source>
</evidence>
<evidence type="ECO:0000313" key="12">
    <source>
        <dbReference type="Proteomes" id="UP000024329"/>
    </source>
</evidence>
<dbReference type="eggNOG" id="COG2351">
    <property type="taxonomic scope" value="Bacteria"/>
</dbReference>
<evidence type="ECO:0000256" key="7">
    <source>
        <dbReference type="PIRSR" id="PIRSR600895-51"/>
    </source>
</evidence>